<organism evidence="13 14">
    <name type="scientific">Amycolatopsis arida</name>
    <dbReference type="NCBI Taxonomy" id="587909"/>
    <lineage>
        <taxon>Bacteria</taxon>
        <taxon>Bacillati</taxon>
        <taxon>Actinomycetota</taxon>
        <taxon>Actinomycetes</taxon>
        <taxon>Pseudonocardiales</taxon>
        <taxon>Pseudonocardiaceae</taxon>
        <taxon>Amycolatopsis</taxon>
    </lineage>
</organism>
<dbReference type="Proteomes" id="UP000198727">
    <property type="component" value="Unassembled WGS sequence"/>
</dbReference>
<evidence type="ECO:0000313" key="14">
    <source>
        <dbReference type="Proteomes" id="UP000198727"/>
    </source>
</evidence>
<keyword evidence="6 11" id="KW-0288">FMN</keyword>
<comment type="similarity">
    <text evidence="4 11">Belongs to the dihydroorotate dehydrogenase family. Type 2 subfamily.</text>
</comment>
<evidence type="ECO:0000256" key="1">
    <source>
        <dbReference type="ARBA" id="ARBA00003125"/>
    </source>
</evidence>
<dbReference type="GO" id="GO:0005886">
    <property type="term" value="C:plasma membrane"/>
    <property type="evidence" value="ECO:0007669"/>
    <property type="project" value="UniProtKB-SubCell"/>
</dbReference>
<feature type="binding site" evidence="11">
    <location>
        <position position="95"/>
    </location>
    <ligand>
        <name>FMN</name>
        <dbReference type="ChEBI" id="CHEBI:58210"/>
    </ligand>
</feature>
<evidence type="ECO:0000256" key="6">
    <source>
        <dbReference type="ARBA" id="ARBA00022643"/>
    </source>
</evidence>
<accession>A0A1I5VGR4</accession>
<dbReference type="CDD" id="cd04738">
    <property type="entry name" value="DHOD_2_like"/>
    <property type="match status" value="1"/>
</dbReference>
<feature type="binding site" evidence="11">
    <location>
        <begin position="120"/>
        <end position="124"/>
    </location>
    <ligand>
        <name>substrate</name>
    </ligand>
</feature>
<feature type="binding site" evidence="11">
    <location>
        <position position="256"/>
    </location>
    <ligand>
        <name>FMN</name>
        <dbReference type="ChEBI" id="CHEBI:58210"/>
    </ligand>
</feature>
<feature type="binding site" evidence="11">
    <location>
        <position position="187"/>
    </location>
    <ligand>
        <name>substrate</name>
    </ligand>
</feature>
<keyword evidence="14" id="KW-1185">Reference proteome</keyword>
<comment type="subunit">
    <text evidence="11">Monomer.</text>
</comment>
<dbReference type="UniPathway" id="UPA00070">
    <property type="reaction ID" value="UER00946"/>
</dbReference>
<comment type="catalytic activity">
    <reaction evidence="10 11">
        <text>(S)-dihydroorotate + a quinone = orotate + a quinol</text>
        <dbReference type="Rhea" id="RHEA:30187"/>
        <dbReference type="ChEBI" id="CHEBI:24646"/>
        <dbReference type="ChEBI" id="CHEBI:30839"/>
        <dbReference type="ChEBI" id="CHEBI:30864"/>
        <dbReference type="ChEBI" id="CHEBI:132124"/>
        <dbReference type="EC" id="1.3.5.2"/>
    </reaction>
</comment>
<feature type="binding site" evidence="11">
    <location>
        <position position="281"/>
    </location>
    <ligand>
        <name>FMN</name>
        <dbReference type="ChEBI" id="CHEBI:58210"/>
    </ligand>
</feature>
<dbReference type="InterPro" id="IPR005719">
    <property type="entry name" value="Dihydroorotate_DH_2"/>
</dbReference>
<dbReference type="SUPFAM" id="SSF51395">
    <property type="entry name" value="FMN-linked oxidoreductases"/>
    <property type="match status" value="1"/>
</dbReference>
<feature type="active site" description="Nucleophile" evidence="11">
    <location>
        <position position="185"/>
    </location>
</feature>
<feature type="binding site" evidence="11">
    <location>
        <position position="182"/>
    </location>
    <ligand>
        <name>substrate</name>
    </ligand>
</feature>
<evidence type="ECO:0000313" key="13">
    <source>
        <dbReference type="EMBL" id="SFQ06680.1"/>
    </source>
</evidence>
<dbReference type="PANTHER" id="PTHR48109">
    <property type="entry name" value="DIHYDROOROTATE DEHYDROGENASE (QUINONE), MITOCHONDRIAL-RELATED"/>
    <property type="match status" value="1"/>
</dbReference>
<evidence type="ECO:0000256" key="10">
    <source>
        <dbReference type="ARBA" id="ARBA00048639"/>
    </source>
</evidence>
<evidence type="ECO:0000256" key="9">
    <source>
        <dbReference type="ARBA" id="ARBA00023136"/>
    </source>
</evidence>
<dbReference type="AlphaFoldDB" id="A0A1I5VGR4"/>
<evidence type="ECO:0000256" key="3">
    <source>
        <dbReference type="ARBA" id="ARBA00005161"/>
    </source>
</evidence>
<dbReference type="PROSITE" id="PS00912">
    <property type="entry name" value="DHODEHASE_2"/>
    <property type="match status" value="1"/>
</dbReference>
<dbReference type="GO" id="GO:0044205">
    <property type="term" value="P:'de novo' UMP biosynthetic process"/>
    <property type="evidence" value="ECO:0007669"/>
    <property type="project" value="UniProtKB-UniRule"/>
</dbReference>
<dbReference type="NCBIfam" id="TIGR01036">
    <property type="entry name" value="pyrD_sub2"/>
    <property type="match status" value="1"/>
</dbReference>
<comment type="pathway">
    <text evidence="3 11">Pyrimidine metabolism; UMP biosynthesis via de novo pathway; orotate from (S)-dihydroorotate (quinone route): step 1/1.</text>
</comment>
<dbReference type="Pfam" id="PF01180">
    <property type="entry name" value="DHO_dh"/>
    <property type="match status" value="1"/>
</dbReference>
<feature type="binding site" evidence="11">
    <location>
        <position position="75"/>
    </location>
    <ligand>
        <name>substrate</name>
    </ligand>
</feature>
<keyword evidence="5 11" id="KW-0285">Flavoprotein</keyword>
<feature type="domain" description="Dihydroorotate dehydrogenase catalytic" evidence="12">
    <location>
        <begin position="56"/>
        <end position="351"/>
    </location>
</feature>
<dbReference type="InterPro" id="IPR001295">
    <property type="entry name" value="Dihydroorotate_DH_CS"/>
</dbReference>
<feature type="binding site" evidence="11">
    <location>
        <begin position="257"/>
        <end position="258"/>
    </location>
    <ligand>
        <name>substrate</name>
    </ligand>
</feature>
<evidence type="ECO:0000256" key="11">
    <source>
        <dbReference type="HAMAP-Rule" id="MF_00225"/>
    </source>
</evidence>
<comment type="subcellular location">
    <subcellularLocation>
        <location evidence="11">Cell membrane</location>
        <topology evidence="11">Peripheral membrane protein</topology>
    </subcellularLocation>
    <subcellularLocation>
        <location evidence="2">Membrane</location>
    </subcellularLocation>
</comment>
<dbReference type="GO" id="GO:0106430">
    <property type="term" value="F:dihydroorotate dehydrogenase (quinone) activity"/>
    <property type="evidence" value="ECO:0007669"/>
    <property type="project" value="UniProtKB-EC"/>
</dbReference>
<dbReference type="NCBIfam" id="NF003652">
    <property type="entry name" value="PRK05286.2-5"/>
    <property type="match status" value="1"/>
</dbReference>
<dbReference type="Gene3D" id="3.20.20.70">
    <property type="entry name" value="Aldolase class I"/>
    <property type="match status" value="1"/>
</dbReference>
<feature type="binding site" evidence="11">
    <location>
        <position position="182"/>
    </location>
    <ligand>
        <name>FMN</name>
        <dbReference type="ChEBI" id="CHEBI:58210"/>
    </ligand>
</feature>
<feature type="binding site" evidence="11">
    <location>
        <begin position="71"/>
        <end position="75"/>
    </location>
    <ligand>
        <name>FMN</name>
        <dbReference type="ChEBI" id="CHEBI:58210"/>
    </ligand>
</feature>
<dbReference type="InterPro" id="IPR013785">
    <property type="entry name" value="Aldolase_TIM"/>
</dbReference>
<name>A0A1I5VGR4_9PSEU</name>
<dbReference type="PROSITE" id="PS00911">
    <property type="entry name" value="DHODEHASE_1"/>
    <property type="match status" value="1"/>
</dbReference>
<feature type="binding site" evidence="11">
    <location>
        <position position="149"/>
    </location>
    <ligand>
        <name>FMN</name>
        <dbReference type="ChEBI" id="CHEBI:58210"/>
    </ligand>
</feature>
<dbReference type="GO" id="GO:0005737">
    <property type="term" value="C:cytoplasm"/>
    <property type="evidence" value="ECO:0007669"/>
    <property type="project" value="InterPro"/>
</dbReference>
<feature type="binding site" evidence="11">
    <location>
        <position position="310"/>
    </location>
    <ligand>
        <name>FMN</name>
        <dbReference type="ChEBI" id="CHEBI:58210"/>
    </ligand>
</feature>
<proteinExistence type="inferred from homology"/>
<evidence type="ECO:0000256" key="5">
    <source>
        <dbReference type="ARBA" id="ARBA00022630"/>
    </source>
</evidence>
<dbReference type="EMBL" id="FOWW01000004">
    <property type="protein sequence ID" value="SFQ06680.1"/>
    <property type="molecule type" value="Genomic_DNA"/>
</dbReference>
<evidence type="ECO:0000259" key="12">
    <source>
        <dbReference type="Pfam" id="PF01180"/>
    </source>
</evidence>
<comment type="function">
    <text evidence="1 11">Catalyzes the conversion of dihydroorotate to orotate with quinone as electron acceptor.</text>
</comment>
<gene>
    <name evidence="11" type="primary">pyrD</name>
    <name evidence="13" type="ORF">SAMN05421810_104364</name>
</gene>
<evidence type="ECO:0000256" key="2">
    <source>
        <dbReference type="ARBA" id="ARBA00004370"/>
    </source>
</evidence>
<comment type="cofactor">
    <cofactor evidence="11">
        <name>FMN</name>
        <dbReference type="ChEBI" id="CHEBI:58210"/>
    </cofactor>
    <text evidence="11">Binds 1 FMN per subunit.</text>
</comment>
<dbReference type="InterPro" id="IPR005720">
    <property type="entry name" value="Dihydroorotate_DH_cat"/>
</dbReference>
<keyword evidence="8 11" id="KW-0560">Oxidoreductase</keyword>
<evidence type="ECO:0000256" key="4">
    <source>
        <dbReference type="ARBA" id="ARBA00005359"/>
    </source>
</evidence>
<dbReference type="EC" id="1.3.5.2" evidence="11"/>
<protein>
    <recommendedName>
        <fullName evidence="11">Dihydroorotate dehydrogenase (quinone)</fullName>
        <ecNumber evidence="11">1.3.5.2</ecNumber>
    </recommendedName>
    <alternativeName>
        <fullName evidence="11">DHOdehase</fullName>
        <shortName evidence="11">DHOD</shortName>
        <shortName evidence="11">DHODase</shortName>
    </alternativeName>
    <alternativeName>
        <fullName evidence="11">Dihydroorotate oxidase</fullName>
    </alternativeName>
</protein>
<reference evidence="14" key="1">
    <citation type="submission" date="2016-10" db="EMBL/GenBank/DDBJ databases">
        <authorList>
            <person name="Varghese N."/>
            <person name="Submissions S."/>
        </authorList>
    </citation>
    <scope>NUCLEOTIDE SEQUENCE [LARGE SCALE GENOMIC DNA]</scope>
    <source>
        <strain evidence="14">CGMCC 4.5579</strain>
    </source>
</reference>
<feature type="binding site" evidence="11">
    <location>
        <position position="228"/>
    </location>
    <ligand>
        <name>FMN</name>
        <dbReference type="ChEBI" id="CHEBI:58210"/>
    </ligand>
</feature>
<keyword evidence="9 11" id="KW-0472">Membrane</keyword>
<dbReference type="InterPro" id="IPR050074">
    <property type="entry name" value="DHO_dehydrogenase"/>
</dbReference>
<keyword evidence="7 11" id="KW-0665">Pyrimidine biosynthesis</keyword>
<evidence type="ECO:0000256" key="7">
    <source>
        <dbReference type="ARBA" id="ARBA00022975"/>
    </source>
</evidence>
<evidence type="ECO:0000256" key="8">
    <source>
        <dbReference type="ARBA" id="ARBA00023002"/>
    </source>
</evidence>
<dbReference type="PANTHER" id="PTHR48109:SF4">
    <property type="entry name" value="DIHYDROOROTATE DEHYDROGENASE (QUINONE), MITOCHONDRIAL"/>
    <property type="match status" value="1"/>
</dbReference>
<dbReference type="OrthoDB" id="9802377at2"/>
<dbReference type="GO" id="GO:0006207">
    <property type="term" value="P:'de novo' pyrimidine nucleobase biosynthetic process"/>
    <property type="evidence" value="ECO:0007669"/>
    <property type="project" value="UniProtKB-UniRule"/>
</dbReference>
<keyword evidence="11" id="KW-1003">Cell membrane</keyword>
<sequence length="357" mass="37726">MWAVLFDKLVRPTLYRLNGGDPEAVHERTVRALGRLAEVPPALAMLERRYRHDDPVTVFGVRFANRVGLAAGMDKDGRALHAWPALGFGFVEVGTVTRLAQPGNPKPRLFVLPGSDAVINRMGFNNAGADALAERLATGGKPPVPLGVSIGKSKVVPLDEAVADYQAALRALHPYADYVAINVSSPNTAGLRALQDREALSDLLTELRATSRTLAERAGREPVPLLVKVAPDLTAEALAELLEVCLDHGVAGVIATNTTLAREGLDGTEAHLGKEVGGLSGRPLAARAREVVRFVHEQTGGALPIIGVGGILGPHDAELMLDAGASLVQLYTGFALYGPGLVRHITRALAARHPITG</sequence>
<dbReference type="STRING" id="587909.SAMN05421810_104364"/>
<dbReference type="HAMAP" id="MF_00225">
    <property type="entry name" value="DHO_dh_type2"/>
    <property type="match status" value="1"/>
</dbReference>
<feature type="binding site" evidence="11">
    <location>
        <begin position="331"/>
        <end position="332"/>
    </location>
    <ligand>
        <name>FMN</name>
        <dbReference type="ChEBI" id="CHEBI:58210"/>
    </ligand>
</feature>